<feature type="transmembrane region" description="Helical" evidence="4">
    <location>
        <begin position="353"/>
        <end position="376"/>
    </location>
</feature>
<evidence type="ECO:0000256" key="2">
    <source>
        <dbReference type="ARBA" id="ARBA00022989"/>
    </source>
</evidence>
<reference evidence="6 7" key="1">
    <citation type="submission" date="2019-03" db="EMBL/GenBank/DDBJ databases">
        <title>Roseomonas sp. a novel Roseomonas species isolated from Sea whip Gorgonian.</title>
        <authorList>
            <person name="Li F."/>
            <person name="Pan X."/>
            <person name="Huang S."/>
            <person name="Li Z."/>
            <person name="Meng B."/>
        </authorList>
    </citation>
    <scope>NUCLEOTIDE SEQUENCE [LARGE SCALE GENOMIC DNA]</scope>
    <source>
        <strain evidence="6 7">M0104</strain>
    </source>
</reference>
<dbReference type="SUPFAM" id="SSF103473">
    <property type="entry name" value="MFS general substrate transporter"/>
    <property type="match status" value="1"/>
</dbReference>
<dbReference type="InterPro" id="IPR036259">
    <property type="entry name" value="MFS_trans_sf"/>
</dbReference>
<feature type="transmembrane region" description="Helical" evidence="4">
    <location>
        <begin position="382"/>
        <end position="405"/>
    </location>
</feature>
<evidence type="ECO:0000313" key="6">
    <source>
        <dbReference type="EMBL" id="MXP64007.1"/>
    </source>
</evidence>
<feature type="domain" description="Major facilitator superfamily (MFS) profile" evidence="5">
    <location>
        <begin position="19"/>
        <end position="410"/>
    </location>
</feature>
<evidence type="ECO:0000256" key="4">
    <source>
        <dbReference type="SAM" id="Phobius"/>
    </source>
</evidence>
<dbReference type="AlphaFoldDB" id="A0A845BF99"/>
<evidence type="ECO:0000256" key="3">
    <source>
        <dbReference type="ARBA" id="ARBA00023136"/>
    </source>
</evidence>
<accession>A0A845BF99</accession>
<proteinExistence type="predicted"/>
<dbReference type="InterPro" id="IPR020846">
    <property type="entry name" value="MFS_dom"/>
</dbReference>
<feature type="transmembrane region" description="Helical" evidence="4">
    <location>
        <begin position="212"/>
        <end position="236"/>
    </location>
</feature>
<keyword evidence="7" id="KW-1185">Reference proteome</keyword>
<feature type="transmembrane region" description="Helical" evidence="4">
    <location>
        <begin position="317"/>
        <end position="333"/>
    </location>
</feature>
<evidence type="ECO:0000259" key="5">
    <source>
        <dbReference type="PROSITE" id="PS50850"/>
    </source>
</evidence>
<feature type="transmembrane region" description="Helical" evidence="4">
    <location>
        <begin position="48"/>
        <end position="69"/>
    </location>
</feature>
<comment type="caution">
    <text evidence="6">The sequence shown here is derived from an EMBL/GenBank/DDBJ whole genome shotgun (WGS) entry which is preliminary data.</text>
</comment>
<feature type="transmembrane region" description="Helical" evidence="4">
    <location>
        <begin position="81"/>
        <end position="100"/>
    </location>
</feature>
<dbReference type="PROSITE" id="PS50850">
    <property type="entry name" value="MFS"/>
    <property type="match status" value="1"/>
</dbReference>
<dbReference type="Gene3D" id="1.20.1250.20">
    <property type="entry name" value="MFS general substrate transporter like domains"/>
    <property type="match status" value="2"/>
</dbReference>
<name>A0A845BF99_9PROT</name>
<dbReference type="OrthoDB" id="8894129at2"/>
<protein>
    <submittedName>
        <fullName evidence="6">MFS transporter</fullName>
    </submittedName>
</protein>
<dbReference type="PANTHER" id="PTHR43129">
    <property type="entry name" value="FOSMIDOMYCIN RESISTANCE PROTEIN"/>
    <property type="match status" value="1"/>
</dbReference>
<feature type="transmembrane region" description="Helical" evidence="4">
    <location>
        <begin position="256"/>
        <end position="282"/>
    </location>
</feature>
<keyword evidence="1 4" id="KW-0812">Transmembrane</keyword>
<gene>
    <name evidence="6" type="ORF">E0493_11695</name>
</gene>
<dbReference type="Pfam" id="PF07690">
    <property type="entry name" value="MFS_1"/>
    <property type="match status" value="1"/>
</dbReference>
<dbReference type="PANTHER" id="PTHR43129:SF1">
    <property type="entry name" value="FOSMIDOMYCIN RESISTANCE PROTEIN"/>
    <property type="match status" value="1"/>
</dbReference>
<organism evidence="6 7">
    <name type="scientific">Teichococcus coralli</name>
    <dbReference type="NCBI Taxonomy" id="2545983"/>
    <lineage>
        <taxon>Bacteria</taxon>
        <taxon>Pseudomonadati</taxon>
        <taxon>Pseudomonadota</taxon>
        <taxon>Alphaproteobacteria</taxon>
        <taxon>Acetobacterales</taxon>
        <taxon>Roseomonadaceae</taxon>
        <taxon>Roseomonas</taxon>
    </lineage>
</organism>
<feature type="transmembrane region" description="Helical" evidence="4">
    <location>
        <begin position="294"/>
        <end position="311"/>
    </location>
</feature>
<keyword evidence="3 4" id="KW-0472">Membrane</keyword>
<feature type="transmembrane region" description="Helical" evidence="4">
    <location>
        <begin position="144"/>
        <end position="165"/>
    </location>
</feature>
<feature type="transmembrane region" description="Helical" evidence="4">
    <location>
        <begin position="106"/>
        <end position="123"/>
    </location>
</feature>
<keyword evidence="2 4" id="KW-1133">Transmembrane helix</keyword>
<evidence type="ECO:0000256" key="1">
    <source>
        <dbReference type="ARBA" id="ARBA00022692"/>
    </source>
</evidence>
<dbReference type="Proteomes" id="UP000460715">
    <property type="component" value="Unassembled WGS sequence"/>
</dbReference>
<dbReference type="InterPro" id="IPR011701">
    <property type="entry name" value="MFS"/>
</dbReference>
<dbReference type="GO" id="GO:0022857">
    <property type="term" value="F:transmembrane transporter activity"/>
    <property type="evidence" value="ECO:0007669"/>
    <property type="project" value="InterPro"/>
</dbReference>
<feature type="transmembrane region" description="Helical" evidence="4">
    <location>
        <begin position="171"/>
        <end position="191"/>
    </location>
</feature>
<dbReference type="EMBL" id="SNVJ01000008">
    <property type="protein sequence ID" value="MXP64007.1"/>
    <property type="molecule type" value="Genomic_DNA"/>
</dbReference>
<dbReference type="GO" id="GO:0005886">
    <property type="term" value="C:plasma membrane"/>
    <property type="evidence" value="ECO:0007669"/>
    <property type="project" value="TreeGrafter"/>
</dbReference>
<evidence type="ECO:0000313" key="7">
    <source>
        <dbReference type="Proteomes" id="UP000460715"/>
    </source>
</evidence>
<sequence length="419" mass="42831">MAGGAPDRRRRWTGQEIRLLTLVSIAHLVSHFHILVLPPLFPLLRDRMGVGFVELGLALTVFNVVSALTQAPMGFLADRIGHRRVLVAGLCLGGLAFISLSFAQTYAWLLAASALAGLANCVYHPADYALLSAGIDESRIGRAFSVHTFAGFLGGAIAPAVMLTVASTAGLAPALILAGAIGPLAALPLLLDRAPAKQPSAAAQAPRAGRQAPAGAAAALSVFSPAILSLTVFYVLLSLSNGGIQNFAVAAFVSGYGIELAAANAALTAYLAASAFGVLAGGLVADRTRRHGEVTGLAFGLTGLLVLLVALADLPNALLILTMGVAGFLSGAITPSRDMMVRAASPPGMAGRVFGIVSTGFNIGGVAGPVLFGWILDHGAPRWVFGASVVFMAITVAMALSGGYASRRRARRAEVAHSA</sequence>
<feature type="transmembrane region" description="Helical" evidence="4">
    <location>
        <begin position="17"/>
        <end position="36"/>
    </location>
</feature>